<evidence type="ECO:0000256" key="2">
    <source>
        <dbReference type="ARBA" id="ARBA00022630"/>
    </source>
</evidence>
<comment type="cofactor">
    <cofactor evidence="1">
        <name>FMN</name>
        <dbReference type="ChEBI" id="CHEBI:58210"/>
    </cofactor>
</comment>
<dbReference type="PANTHER" id="PTHR43303">
    <property type="entry name" value="NADPH DEHYDROGENASE C23G7.10C-RELATED"/>
    <property type="match status" value="1"/>
</dbReference>
<protein>
    <submittedName>
        <fullName evidence="7">NADH:flavin oxidoreductase/NADH oxidase</fullName>
    </submittedName>
</protein>
<name>A0A7L5C0R2_9RHOB</name>
<dbReference type="SUPFAM" id="SSF51395">
    <property type="entry name" value="FMN-linked oxidoreductases"/>
    <property type="match status" value="1"/>
</dbReference>
<dbReference type="InterPro" id="IPR001155">
    <property type="entry name" value="OxRdtase_FMN_N"/>
</dbReference>
<evidence type="ECO:0000256" key="4">
    <source>
        <dbReference type="ARBA" id="ARBA00022857"/>
    </source>
</evidence>
<proteinExistence type="predicted"/>
<dbReference type="KEGG" id="hdh:G5B40_13325"/>
<evidence type="ECO:0000256" key="3">
    <source>
        <dbReference type="ARBA" id="ARBA00022643"/>
    </source>
</evidence>
<accession>A0A7L5C0R2</accession>
<dbReference type="PANTHER" id="PTHR43303:SF4">
    <property type="entry name" value="NADPH DEHYDROGENASE C23G7.10C-RELATED"/>
    <property type="match status" value="1"/>
</dbReference>
<evidence type="ECO:0000256" key="5">
    <source>
        <dbReference type="ARBA" id="ARBA00023002"/>
    </source>
</evidence>
<evidence type="ECO:0000313" key="7">
    <source>
        <dbReference type="EMBL" id="QIE56357.1"/>
    </source>
</evidence>
<dbReference type="GO" id="GO:0010181">
    <property type="term" value="F:FMN binding"/>
    <property type="evidence" value="ECO:0007669"/>
    <property type="project" value="InterPro"/>
</dbReference>
<dbReference type="EMBL" id="CP049056">
    <property type="protein sequence ID" value="QIE56357.1"/>
    <property type="molecule type" value="Genomic_DNA"/>
</dbReference>
<feature type="domain" description="NADH:flavin oxidoreductase/NADH oxidase N-terminal" evidence="6">
    <location>
        <begin position="6"/>
        <end position="345"/>
    </location>
</feature>
<evidence type="ECO:0000256" key="1">
    <source>
        <dbReference type="ARBA" id="ARBA00001917"/>
    </source>
</evidence>
<dbReference type="Gene3D" id="3.20.20.70">
    <property type="entry name" value="Aldolase class I"/>
    <property type="match status" value="1"/>
</dbReference>
<keyword evidence="5" id="KW-0560">Oxidoreductase</keyword>
<dbReference type="GO" id="GO:0050661">
    <property type="term" value="F:NADP binding"/>
    <property type="evidence" value="ECO:0007669"/>
    <property type="project" value="InterPro"/>
</dbReference>
<organism evidence="7 8">
    <name type="scientific">Pikeienuella piscinae</name>
    <dbReference type="NCBI Taxonomy" id="2748098"/>
    <lineage>
        <taxon>Bacteria</taxon>
        <taxon>Pseudomonadati</taxon>
        <taxon>Pseudomonadota</taxon>
        <taxon>Alphaproteobacteria</taxon>
        <taxon>Rhodobacterales</taxon>
        <taxon>Paracoccaceae</taxon>
        <taxon>Pikeienuella</taxon>
    </lineage>
</organism>
<dbReference type="GO" id="GO:0003959">
    <property type="term" value="F:NADPH dehydrogenase activity"/>
    <property type="evidence" value="ECO:0007669"/>
    <property type="project" value="InterPro"/>
</dbReference>
<dbReference type="RefSeq" id="WP_165099493.1">
    <property type="nucleotide sequence ID" value="NZ_CP049056.1"/>
</dbReference>
<dbReference type="InterPro" id="IPR044152">
    <property type="entry name" value="YqjM-like"/>
</dbReference>
<dbReference type="CDD" id="cd02932">
    <property type="entry name" value="OYE_YqiM_FMN"/>
    <property type="match status" value="1"/>
</dbReference>
<keyword evidence="3" id="KW-0288">FMN</keyword>
<evidence type="ECO:0000259" key="6">
    <source>
        <dbReference type="Pfam" id="PF00724"/>
    </source>
</evidence>
<evidence type="ECO:0000313" key="8">
    <source>
        <dbReference type="Proteomes" id="UP000503336"/>
    </source>
</evidence>
<dbReference type="AlphaFoldDB" id="A0A7L5C0R2"/>
<sequence>MTKPMLFTPITLRGLTLKNRVVIAPMCQYSAIDGLANDWHFAHLAKFAMGGAAAVLTEAAAVQERGRITHGDLGIWSDAHAEALKPVVAFIRTQGAAPGIQLGHAGRKASMQRPWFGNGPLGAEDEARGDTPWTVNGASAIPLAEGWLTPVEMTARDIAKLVENFVAATRRSNAAGFEFIELHGAHGYLIQSFLSPLSNRRTDKWGGDLAGRMKLALDIAWAVREAWPKEKPLFFRISSIDGIEGGWEIEDSVALCHELKRIGVDVIDCSSMGNSAGGATANPMARGAGFQTPFSKRIRAETGIATQAVGLILDGPMAEEVLQDGRSDLIAIGREALYDPFWAHHQAREMGVEGYDAWPEQYGWWLERREGAIRRINENPDGRKLPAA</sequence>
<dbReference type="Pfam" id="PF00724">
    <property type="entry name" value="Oxidored_FMN"/>
    <property type="match status" value="1"/>
</dbReference>
<keyword evidence="8" id="KW-1185">Reference proteome</keyword>
<gene>
    <name evidence="7" type="ORF">G5B40_13325</name>
</gene>
<keyword evidence="2" id="KW-0285">Flavoprotein</keyword>
<reference evidence="7 8" key="1">
    <citation type="submission" date="2020-02" db="EMBL/GenBank/DDBJ databases">
        <title>complete genome sequence of Rhodobacteraceae bacterium.</title>
        <authorList>
            <person name="Park J."/>
            <person name="Kim Y.-S."/>
            <person name="Kim K.-H."/>
        </authorList>
    </citation>
    <scope>NUCLEOTIDE SEQUENCE [LARGE SCALE GENOMIC DNA]</scope>
    <source>
        <strain evidence="7 8">RR4-56</strain>
    </source>
</reference>
<keyword evidence="4" id="KW-0521">NADP</keyword>
<dbReference type="InterPro" id="IPR013785">
    <property type="entry name" value="Aldolase_TIM"/>
</dbReference>
<dbReference type="Proteomes" id="UP000503336">
    <property type="component" value="Chromosome"/>
</dbReference>